<protein>
    <submittedName>
        <fullName evidence="6">LytTR family transcriptional regulator</fullName>
    </submittedName>
</protein>
<name>A0A9D1WAV5_9SPHI</name>
<dbReference type="PROSITE" id="PS50930">
    <property type="entry name" value="HTH_LYTTR"/>
    <property type="match status" value="1"/>
</dbReference>
<evidence type="ECO:0000313" key="7">
    <source>
        <dbReference type="Proteomes" id="UP000824156"/>
    </source>
</evidence>
<dbReference type="PANTHER" id="PTHR37299:SF2">
    <property type="entry name" value="HTH LYTTR-TYPE DOMAIN-CONTAINING PROTEIN"/>
    <property type="match status" value="1"/>
</dbReference>
<dbReference type="Proteomes" id="UP000824156">
    <property type="component" value="Unassembled WGS sequence"/>
</dbReference>
<organism evidence="6 7">
    <name type="scientific">Candidatus Sphingobacterium stercoripullorum</name>
    <dbReference type="NCBI Taxonomy" id="2838759"/>
    <lineage>
        <taxon>Bacteria</taxon>
        <taxon>Pseudomonadati</taxon>
        <taxon>Bacteroidota</taxon>
        <taxon>Sphingobacteriia</taxon>
        <taxon>Sphingobacteriales</taxon>
        <taxon>Sphingobacteriaceae</taxon>
        <taxon>Sphingobacterium</taxon>
    </lineage>
</organism>
<keyword evidence="3" id="KW-0238">DNA-binding</keyword>
<evidence type="ECO:0000256" key="4">
    <source>
        <dbReference type="ARBA" id="ARBA00023163"/>
    </source>
</evidence>
<dbReference type="GO" id="GO:0000156">
    <property type="term" value="F:phosphorelay response regulator activity"/>
    <property type="evidence" value="ECO:0007669"/>
    <property type="project" value="InterPro"/>
</dbReference>
<gene>
    <name evidence="6" type="ORF">H9853_11190</name>
</gene>
<dbReference type="GO" id="GO:0003677">
    <property type="term" value="F:DNA binding"/>
    <property type="evidence" value="ECO:0007669"/>
    <property type="project" value="UniProtKB-KW"/>
</dbReference>
<evidence type="ECO:0000256" key="1">
    <source>
        <dbReference type="ARBA" id="ARBA00022490"/>
    </source>
</evidence>
<dbReference type="PANTHER" id="PTHR37299">
    <property type="entry name" value="TRANSCRIPTIONAL REGULATOR-RELATED"/>
    <property type="match status" value="1"/>
</dbReference>
<evidence type="ECO:0000256" key="2">
    <source>
        <dbReference type="ARBA" id="ARBA00023015"/>
    </source>
</evidence>
<evidence type="ECO:0000256" key="3">
    <source>
        <dbReference type="ARBA" id="ARBA00023125"/>
    </source>
</evidence>
<accession>A0A9D1WAV5</accession>
<sequence>MRNMDLATSNRYNLYGGDNLQVDVKVNPCVEDVEVLITAEKKTQFVNDLVEVIWDFDQHTVTTLTGYIDNRAYIIKVADILRIFALNQKVYIQTANAEFLIKYRLYEIEDVLKKQKFLRISNSEIVNIRKIADIDLNIIGRVCIRLSGNICVYVSRRYIPKIKKSLGI</sequence>
<keyword evidence="4" id="KW-0804">Transcription</keyword>
<dbReference type="Pfam" id="PF04397">
    <property type="entry name" value="LytTR"/>
    <property type="match status" value="1"/>
</dbReference>
<dbReference type="AlphaFoldDB" id="A0A9D1WAV5"/>
<dbReference type="Gene3D" id="2.40.50.1020">
    <property type="entry name" value="LytTr DNA-binding domain"/>
    <property type="match status" value="1"/>
</dbReference>
<evidence type="ECO:0000313" key="6">
    <source>
        <dbReference type="EMBL" id="HIX55579.1"/>
    </source>
</evidence>
<keyword evidence="1" id="KW-0963">Cytoplasm</keyword>
<reference evidence="6" key="1">
    <citation type="journal article" date="2021" name="PeerJ">
        <title>Extensive microbial diversity within the chicken gut microbiome revealed by metagenomics and culture.</title>
        <authorList>
            <person name="Gilroy R."/>
            <person name="Ravi A."/>
            <person name="Getino M."/>
            <person name="Pursley I."/>
            <person name="Horton D.L."/>
            <person name="Alikhan N.F."/>
            <person name="Baker D."/>
            <person name="Gharbi K."/>
            <person name="Hall N."/>
            <person name="Watson M."/>
            <person name="Adriaenssens E.M."/>
            <person name="Foster-Nyarko E."/>
            <person name="Jarju S."/>
            <person name="Secka A."/>
            <person name="Antonio M."/>
            <person name="Oren A."/>
            <person name="Chaudhuri R.R."/>
            <person name="La Ragione R."/>
            <person name="Hildebrand F."/>
            <person name="Pallen M.J."/>
        </authorList>
    </citation>
    <scope>NUCLEOTIDE SEQUENCE</scope>
    <source>
        <strain evidence="6">1719</strain>
    </source>
</reference>
<evidence type="ECO:0000259" key="5">
    <source>
        <dbReference type="PROSITE" id="PS50930"/>
    </source>
</evidence>
<proteinExistence type="predicted"/>
<dbReference type="EMBL" id="DXEZ01000317">
    <property type="protein sequence ID" value="HIX55579.1"/>
    <property type="molecule type" value="Genomic_DNA"/>
</dbReference>
<comment type="caution">
    <text evidence="6">The sequence shown here is derived from an EMBL/GenBank/DDBJ whole genome shotgun (WGS) entry which is preliminary data.</text>
</comment>
<dbReference type="InterPro" id="IPR046947">
    <property type="entry name" value="LytR-like"/>
</dbReference>
<reference evidence="6" key="2">
    <citation type="submission" date="2021-04" db="EMBL/GenBank/DDBJ databases">
        <authorList>
            <person name="Gilroy R."/>
        </authorList>
    </citation>
    <scope>NUCLEOTIDE SEQUENCE</scope>
    <source>
        <strain evidence="6">1719</strain>
    </source>
</reference>
<dbReference type="SMART" id="SM00850">
    <property type="entry name" value="LytTR"/>
    <property type="match status" value="1"/>
</dbReference>
<keyword evidence="2" id="KW-0805">Transcription regulation</keyword>
<feature type="domain" description="HTH LytTR-type" evidence="5">
    <location>
        <begin position="64"/>
        <end position="168"/>
    </location>
</feature>
<dbReference type="InterPro" id="IPR007492">
    <property type="entry name" value="LytTR_DNA-bd_dom"/>
</dbReference>